<protein>
    <recommendedName>
        <fullName evidence="4">4-hydroxybenzoate polyprenyltransferase</fullName>
    </recommendedName>
</protein>
<keyword evidence="1" id="KW-1133">Transmembrane helix</keyword>
<keyword evidence="3" id="KW-1185">Reference proteome</keyword>
<keyword evidence="1" id="KW-0812">Transmembrane</keyword>
<evidence type="ECO:0000313" key="3">
    <source>
        <dbReference type="Proteomes" id="UP000291483"/>
    </source>
</evidence>
<gene>
    <name evidence="2" type="ORF">EV379_1436</name>
</gene>
<dbReference type="Proteomes" id="UP000291483">
    <property type="component" value="Unassembled WGS sequence"/>
</dbReference>
<organism evidence="2 3">
    <name type="scientific">Microterricola gilva</name>
    <dbReference type="NCBI Taxonomy" id="393267"/>
    <lineage>
        <taxon>Bacteria</taxon>
        <taxon>Bacillati</taxon>
        <taxon>Actinomycetota</taxon>
        <taxon>Actinomycetes</taxon>
        <taxon>Micrococcales</taxon>
        <taxon>Microbacteriaceae</taxon>
        <taxon>Microterricola</taxon>
    </lineage>
</organism>
<sequence length="71" mass="7436">MSLLTAVVASSETVHAVELPIEPIMYGAIALVIFAAFGFVTWSFRDVANRHKAKGDAYAATHGGAHAPSGH</sequence>
<dbReference type="RefSeq" id="WP_120256590.1">
    <property type="nucleotide sequence ID" value="NZ_SHLC01000001.1"/>
</dbReference>
<feature type="transmembrane region" description="Helical" evidence="1">
    <location>
        <begin position="26"/>
        <end position="44"/>
    </location>
</feature>
<dbReference type="AlphaFoldDB" id="A0A4V2GAP8"/>
<keyword evidence="1" id="KW-0472">Membrane</keyword>
<dbReference type="EMBL" id="SHLC01000001">
    <property type="protein sequence ID" value="RZU65116.1"/>
    <property type="molecule type" value="Genomic_DNA"/>
</dbReference>
<evidence type="ECO:0008006" key="4">
    <source>
        <dbReference type="Google" id="ProtNLM"/>
    </source>
</evidence>
<evidence type="ECO:0000313" key="2">
    <source>
        <dbReference type="EMBL" id="RZU65116.1"/>
    </source>
</evidence>
<dbReference type="OrthoDB" id="5149460at2"/>
<reference evidence="2 3" key="1">
    <citation type="submission" date="2019-02" db="EMBL/GenBank/DDBJ databases">
        <title>Sequencing the genomes of 1000 actinobacteria strains.</title>
        <authorList>
            <person name="Klenk H.-P."/>
        </authorList>
    </citation>
    <scope>NUCLEOTIDE SEQUENCE [LARGE SCALE GENOMIC DNA]</scope>
    <source>
        <strain evidence="2 3">DSM 18319</strain>
    </source>
</reference>
<evidence type="ECO:0000256" key="1">
    <source>
        <dbReference type="SAM" id="Phobius"/>
    </source>
</evidence>
<accession>A0A4V2GAP8</accession>
<proteinExistence type="predicted"/>
<name>A0A4V2GAP8_9MICO</name>
<comment type="caution">
    <text evidence="2">The sequence shown here is derived from an EMBL/GenBank/DDBJ whole genome shotgun (WGS) entry which is preliminary data.</text>
</comment>